<feature type="transmembrane region" description="Helical" evidence="7">
    <location>
        <begin position="340"/>
        <end position="359"/>
    </location>
</feature>
<dbReference type="GO" id="GO:0015293">
    <property type="term" value="F:symporter activity"/>
    <property type="evidence" value="ECO:0007669"/>
    <property type="project" value="UniProtKB-KW"/>
</dbReference>
<keyword evidence="5 7" id="KW-1133">Transmembrane helix</keyword>
<dbReference type="AlphaFoldDB" id="A0A2R5F700"/>
<keyword evidence="8" id="KW-0282">Flagellum</keyword>
<evidence type="ECO:0000256" key="2">
    <source>
        <dbReference type="ARBA" id="ARBA00022448"/>
    </source>
</evidence>
<keyword evidence="3 7" id="KW-0812">Transmembrane</keyword>
<accession>A0A2R5F700</accession>
<dbReference type="EMBL" id="BDOQ01000006">
    <property type="protein sequence ID" value="GBG14010.1"/>
    <property type="molecule type" value="Genomic_DNA"/>
</dbReference>
<evidence type="ECO:0000256" key="7">
    <source>
        <dbReference type="SAM" id="Phobius"/>
    </source>
</evidence>
<dbReference type="GO" id="GO:0005384">
    <property type="term" value="F:manganese ion transmembrane transporter activity"/>
    <property type="evidence" value="ECO:0007669"/>
    <property type="project" value="TreeGrafter"/>
</dbReference>
<dbReference type="RefSeq" id="WP_109015220.1">
    <property type="nucleotide sequence ID" value="NZ_BDOQ01000006.1"/>
</dbReference>
<feature type="transmembrane region" description="Helical" evidence="7">
    <location>
        <begin position="270"/>
        <end position="294"/>
    </location>
</feature>
<keyword evidence="6 7" id="KW-0472">Membrane</keyword>
<feature type="transmembrane region" description="Helical" evidence="7">
    <location>
        <begin position="136"/>
        <end position="153"/>
    </location>
</feature>
<evidence type="ECO:0000256" key="5">
    <source>
        <dbReference type="ARBA" id="ARBA00022989"/>
    </source>
</evidence>
<dbReference type="PANTHER" id="PTHR11706:SF33">
    <property type="entry name" value="NATURAL RESISTANCE-ASSOCIATED MACROPHAGE PROTEIN 2"/>
    <property type="match status" value="1"/>
</dbReference>
<dbReference type="GO" id="GO:0005886">
    <property type="term" value="C:plasma membrane"/>
    <property type="evidence" value="ECO:0007669"/>
    <property type="project" value="TreeGrafter"/>
</dbReference>
<comment type="subcellular location">
    <subcellularLocation>
        <location evidence="1">Membrane</location>
        <topology evidence="1">Multi-pass membrane protein</topology>
    </subcellularLocation>
</comment>
<protein>
    <submittedName>
        <fullName evidence="8">Flagellar M-ring protein</fullName>
    </submittedName>
</protein>
<feature type="transmembrane region" description="Helical" evidence="7">
    <location>
        <begin position="178"/>
        <end position="198"/>
    </location>
</feature>
<sequence length="408" mass="43765">MFDVILGIMTSLGGFVDMGNIVFALAGGARFDYSLLWVLVVATLGIILFAEMAGRIAAVAHKPAFEVLRNRLPPRMALAVLVASNIVNVLTCAAEIGGIAVVLQLLCGADYRMMLLTALALLLAALYFLKFRWLERIFGLLGMALLVYVWAAIELKPDWHGIYQGLLPGLPHQPNANLLTYCYYAVGLFSSVLTPYEIHFYSSGGMEDGWSDKDTASNISNAAVGFTLGGILTMFLVIVGAQVLLPQGIDPKMLSTAVLPVADGLGMKGMFLALLGILFAVGGAAVESALSGAYDTAQFFDLPWGKNRPPKQTAVFTWLWMGTLVLGCAIAMSGVDPTDIVEYSVVFAVVVLPFTYYPILQAAADKKLMGHHANSRFISVLGWAYFVLIVLAGVSAVPLMLLTHMGDA</sequence>
<feature type="transmembrane region" description="Helical" evidence="7">
    <location>
        <begin position="111"/>
        <end position="129"/>
    </location>
</feature>
<dbReference type="InterPro" id="IPR001046">
    <property type="entry name" value="NRAMP_fam"/>
</dbReference>
<feature type="transmembrane region" description="Helical" evidence="7">
    <location>
        <begin position="219"/>
        <end position="245"/>
    </location>
</feature>
<keyword evidence="8" id="KW-0969">Cilium</keyword>
<dbReference type="GO" id="GO:0015086">
    <property type="term" value="F:cadmium ion transmembrane transporter activity"/>
    <property type="evidence" value="ECO:0007669"/>
    <property type="project" value="TreeGrafter"/>
</dbReference>
<organism evidence="8 9">
    <name type="scientific">Novimethylophilus kurashikiensis</name>
    <dbReference type="NCBI Taxonomy" id="1825523"/>
    <lineage>
        <taxon>Bacteria</taxon>
        <taxon>Pseudomonadati</taxon>
        <taxon>Pseudomonadota</taxon>
        <taxon>Betaproteobacteria</taxon>
        <taxon>Nitrosomonadales</taxon>
        <taxon>Methylophilaceae</taxon>
        <taxon>Novimethylophilus</taxon>
    </lineage>
</organism>
<keyword evidence="8" id="KW-0966">Cell projection</keyword>
<evidence type="ECO:0000256" key="3">
    <source>
        <dbReference type="ARBA" id="ARBA00022692"/>
    </source>
</evidence>
<reference evidence="8 9" key="1">
    <citation type="journal article" date="2018" name="Environ. Microbiol.">
        <title>Isolation and genomic characterization of Novimethylophilus kurashikiensis gen. nov. sp. nov., a new lanthanide-dependent methylotrophic species of Methylophilaceae.</title>
        <authorList>
            <person name="Lv H."/>
            <person name="Sahin N."/>
            <person name="Tani A."/>
        </authorList>
    </citation>
    <scope>NUCLEOTIDE SEQUENCE [LARGE SCALE GENOMIC DNA]</scope>
    <source>
        <strain evidence="8 9">La2-4</strain>
    </source>
</reference>
<evidence type="ECO:0000256" key="6">
    <source>
        <dbReference type="ARBA" id="ARBA00023136"/>
    </source>
</evidence>
<dbReference type="Pfam" id="PF01566">
    <property type="entry name" value="Nramp"/>
    <property type="match status" value="1"/>
</dbReference>
<name>A0A2R5F700_9PROT</name>
<comment type="caution">
    <text evidence="8">The sequence shown here is derived from an EMBL/GenBank/DDBJ whole genome shotgun (WGS) entry which is preliminary data.</text>
</comment>
<feature type="transmembrane region" description="Helical" evidence="7">
    <location>
        <begin position="315"/>
        <end position="334"/>
    </location>
</feature>
<evidence type="ECO:0000313" key="8">
    <source>
        <dbReference type="EMBL" id="GBG14010.1"/>
    </source>
</evidence>
<dbReference type="PANTHER" id="PTHR11706">
    <property type="entry name" value="SOLUTE CARRIER PROTEIN FAMILY 11 MEMBER"/>
    <property type="match status" value="1"/>
</dbReference>
<gene>
    <name evidence="8" type="ORF">NMK_1566</name>
</gene>
<dbReference type="Proteomes" id="UP000245081">
    <property type="component" value="Unassembled WGS sequence"/>
</dbReference>
<evidence type="ECO:0000256" key="4">
    <source>
        <dbReference type="ARBA" id="ARBA00022847"/>
    </source>
</evidence>
<dbReference type="GO" id="GO:0034755">
    <property type="term" value="P:iron ion transmembrane transport"/>
    <property type="evidence" value="ECO:0007669"/>
    <property type="project" value="TreeGrafter"/>
</dbReference>
<keyword evidence="9" id="KW-1185">Reference proteome</keyword>
<proteinExistence type="predicted"/>
<evidence type="ECO:0000313" key="9">
    <source>
        <dbReference type="Proteomes" id="UP000245081"/>
    </source>
</evidence>
<feature type="transmembrane region" description="Helical" evidence="7">
    <location>
        <begin position="78"/>
        <end position="105"/>
    </location>
</feature>
<feature type="transmembrane region" description="Helical" evidence="7">
    <location>
        <begin position="34"/>
        <end position="57"/>
    </location>
</feature>
<evidence type="ECO:0000256" key="1">
    <source>
        <dbReference type="ARBA" id="ARBA00004141"/>
    </source>
</evidence>
<feature type="transmembrane region" description="Helical" evidence="7">
    <location>
        <begin position="380"/>
        <end position="402"/>
    </location>
</feature>
<keyword evidence="2" id="KW-0813">Transport</keyword>
<dbReference type="OrthoDB" id="9787548at2"/>
<keyword evidence="4" id="KW-0769">Symport</keyword>